<reference evidence="3 4" key="1">
    <citation type="submission" date="2018-06" db="EMBL/GenBank/DDBJ databases">
        <title>Complete genome of Desulfovibrio marinus P48SEP.</title>
        <authorList>
            <person name="Crispim J.S."/>
            <person name="Vidigal P.M.P."/>
            <person name="Silva L.C.F."/>
            <person name="Araujo L.C."/>
            <person name="Laguardia C.N."/>
            <person name="Dias R.S."/>
            <person name="Sousa M.P."/>
            <person name="Paula S.O."/>
            <person name="Silva C."/>
        </authorList>
    </citation>
    <scope>NUCLEOTIDE SEQUENCE [LARGE SCALE GENOMIC DNA]</scope>
    <source>
        <strain evidence="3 4">P48SEP</strain>
    </source>
</reference>
<evidence type="ECO:0000313" key="5">
    <source>
        <dbReference type="Proteomes" id="UP000503251"/>
    </source>
</evidence>
<dbReference type="AlphaFoldDB" id="A0A6P1ZHZ6"/>
<keyword evidence="5" id="KW-1185">Reference proteome</keyword>
<evidence type="ECO:0000313" key="2">
    <source>
        <dbReference type="EMBL" id="QJT08663.1"/>
    </source>
</evidence>
<proteinExistence type="predicted"/>
<evidence type="ECO:0000256" key="1">
    <source>
        <dbReference type="SAM" id="MobiDB-lite"/>
    </source>
</evidence>
<dbReference type="EMBL" id="QMIF01000010">
    <property type="protein sequence ID" value="TVM32500.1"/>
    <property type="molecule type" value="Genomic_DNA"/>
</dbReference>
<dbReference type="OrthoDB" id="5518730at2"/>
<dbReference type="Proteomes" id="UP000434052">
    <property type="component" value="Unassembled WGS sequence"/>
</dbReference>
<protein>
    <submittedName>
        <fullName evidence="3">Uncharacterized protein</fullName>
    </submittedName>
</protein>
<evidence type="ECO:0000313" key="4">
    <source>
        <dbReference type="Proteomes" id="UP000434052"/>
    </source>
</evidence>
<organism evidence="3 4">
    <name type="scientific">Oceanidesulfovibrio marinus</name>
    <dbReference type="NCBI Taxonomy" id="370038"/>
    <lineage>
        <taxon>Bacteria</taxon>
        <taxon>Pseudomonadati</taxon>
        <taxon>Thermodesulfobacteriota</taxon>
        <taxon>Desulfovibrionia</taxon>
        <taxon>Desulfovibrionales</taxon>
        <taxon>Desulfovibrionaceae</taxon>
        <taxon>Oceanidesulfovibrio</taxon>
    </lineage>
</organism>
<accession>A0A6P1ZHZ6</accession>
<feature type="region of interest" description="Disordered" evidence="1">
    <location>
        <begin position="1"/>
        <end position="76"/>
    </location>
</feature>
<dbReference type="RefSeq" id="WP_144306119.1">
    <property type="nucleotide sequence ID" value="NZ_CP039543.1"/>
</dbReference>
<dbReference type="Proteomes" id="UP000503251">
    <property type="component" value="Chromosome"/>
</dbReference>
<feature type="compositionally biased region" description="Basic and acidic residues" evidence="1">
    <location>
        <begin position="1"/>
        <end position="28"/>
    </location>
</feature>
<evidence type="ECO:0000313" key="3">
    <source>
        <dbReference type="EMBL" id="TVM32500.1"/>
    </source>
</evidence>
<name>A0A6P1ZHZ6_9BACT</name>
<gene>
    <name evidence="3" type="ORF">DQK91_14595</name>
    <name evidence="2" type="ORF">E8L03_06865</name>
</gene>
<reference evidence="2 5" key="2">
    <citation type="submission" date="2019-04" db="EMBL/GenBank/DDBJ databases">
        <title>Isolation and culture of sulfate reducing bacteria from the cold seep of the South China Sea.</title>
        <authorList>
            <person name="Sun C."/>
            <person name="Liu R."/>
        </authorList>
    </citation>
    <scope>NUCLEOTIDE SEQUENCE [LARGE SCALE GENOMIC DNA]</scope>
    <source>
        <strain evidence="2 5">CS1</strain>
    </source>
</reference>
<sequence length="164" mass="18308">MKIRPEQLESLRREEELRSRSQPDKTGKFGDMLAQEVRKGKSPEAAEGATPPGRTEAAQAAEDVQNVDRAEAVQPPTTEREVMETLDHVFNKWEQYADSLSSNQEEGDLRHAYGVLEDISSDVEGLKAAAGGLEEQNPSLQSMVDSLEILTVTERFKFNRGDYL</sequence>
<dbReference type="EMBL" id="CP039543">
    <property type="protein sequence ID" value="QJT08663.1"/>
    <property type="molecule type" value="Genomic_DNA"/>
</dbReference>